<evidence type="ECO:0000256" key="1">
    <source>
        <dbReference type="SAM" id="MobiDB-lite"/>
    </source>
</evidence>
<dbReference type="PANTHER" id="PTHR33928:SF7">
    <property type="entry name" value="POLYGALACTURONASE QRT3"/>
    <property type="match status" value="1"/>
</dbReference>
<dbReference type="AlphaFoldDB" id="A0AAP0BI17"/>
<dbReference type="SMART" id="SM00710">
    <property type="entry name" value="PbH1"/>
    <property type="match status" value="4"/>
</dbReference>
<feature type="region of interest" description="Disordered" evidence="1">
    <location>
        <begin position="493"/>
        <end position="543"/>
    </location>
</feature>
<dbReference type="InterPro" id="IPR039279">
    <property type="entry name" value="QRT3-like"/>
</dbReference>
<dbReference type="InterPro" id="IPR011050">
    <property type="entry name" value="Pectin_lyase_fold/virulence"/>
</dbReference>
<feature type="signal peptide" evidence="2">
    <location>
        <begin position="1"/>
        <end position="25"/>
    </location>
</feature>
<comment type="caution">
    <text evidence="4">The sequence shown here is derived from an EMBL/GenBank/DDBJ whole genome shotgun (WGS) entry which is preliminary data.</text>
</comment>
<sequence>MAERQVAYPALFLLLLLGILIAAAGDNKNDIIWRHERVRLRSERLLASISAGNAPSPVPSSNSAPARVYHVSDYGADPTGSKDSTAAILSAISDAFRPLSNRSLIAGVADLGGAEIDLDGGSYLISSPINFPSSPAGNLKLHGGSLRASDSFPKDRYLIELWSSAPSVTASTTYSYEYITLSSLMLDANYCAGGIAVVNSLRTLIASCYIVRFSSDGIWVQNGHETLISSSFLGQHITAGADPGERAFSGNGIRLAGNDNYVTDVVIFSAAIGILVAGGANSIFGVHCYNKAAGFGGTGIYLKLPGNTLTRIENCYLDYTGIVSEDPVQLQVLGSFFLGDANVVLKSVNGVMRGVDIAGNAFTGGGSGVEIVRLDETAGAFTAVEQVVVERNSADGMSVRSTAARAAISGNGTIWTADFSPVLLFPNRIDHVQYTLMVGSGFANHALRNVSGNRVVIETDVATSATAYVAVGQGASNGEEIFEGQRRTLTHLQRRSSKGSEIFEGRRRSSKVEEDLQGKPQTLRDNSEGSSKEALTSSKCKVS</sequence>
<feature type="domain" description="Rhamnogalacturonase A/B/Epimerase-like pectate lyase" evidence="3">
    <location>
        <begin position="71"/>
        <end position="303"/>
    </location>
</feature>
<dbReference type="SUPFAM" id="SSF51126">
    <property type="entry name" value="Pectin lyase-like"/>
    <property type="match status" value="1"/>
</dbReference>
<dbReference type="Proteomes" id="UP001418222">
    <property type="component" value="Unassembled WGS sequence"/>
</dbReference>
<dbReference type="InterPro" id="IPR024535">
    <property type="entry name" value="RHGA/B-epi-like_pectate_lyase"/>
</dbReference>
<dbReference type="EMBL" id="JBBWWQ010000008">
    <property type="protein sequence ID" value="KAK8940745.1"/>
    <property type="molecule type" value="Genomic_DNA"/>
</dbReference>
<protein>
    <submittedName>
        <fullName evidence="4">Polygalacturonase QRT3</fullName>
    </submittedName>
</protein>
<keyword evidence="2" id="KW-0732">Signal</keyword>
<feature type="compositionally biased region" description="Polar residues" evidence="1">
    <location>
        <begin position="533"/>
        <end position="543"/>
    </location>
</feature>
<reference evidence="4 5" key="1">
    <citation type="journal article" date="2022" name="Nat. Plants">
        <title>Genomes of leafy and leafless Platanthera orchids illuminate the evolution of mycoheterotrophy.</title>
        <authorList>
            <person name="Li M.H."/>
            <person name="Liu K.W."/>
            <person name="Li Z."/>
            <person name="Lu H.C."/>
            <person name="Ye Q.L."/>
            <person name="Zhang D."/>
            <person name="Wang J.Y."/>
            <person name="Li Y.F."/>
            <person name="Zhong Z.M."/>
            <person name="Liu X."/>
            <person name="Yu X."/>
            <person name="Liu D.K."/>
            <person name="Tu X.D."/>
            <person name="Liu B."/>
            <person name="Hao Y."/>
            <person name="Liao X.Y."/>
            <person name="Jiang Y.T."/>
            <person name="Sun W.H."/>
            <person name="Chen J."/>
            <person name="Chen Y.Q."/>
            <person name="Ai Y."/>
            <person name="Zhai J.W."/>
            <person name="Wu S.S."/>
            <person name="Zhou Z."/>
            <person name="Hsiao Y.Y."/>
            <person name="Wu W.L."/>
            <person name="Chen Y.Y."/>
            <person name="Lin Y.F."/>
            <person name="Hsu J.L."/>
            <person name="Li C.Y."/>
            <person name="Wang Z.W."/>
            <person name="Zhao X."/>
            <person name="Zhong W.Y."/>
            <person name="Ma X.K."/>
            <person name="Ma L."/>
            <person name="Huang J."/>
            <person name="Chen G.Z."/>
            <person name="Huang M.Z."/>
            <person name="Huang L."/>
            <person name="Peng D.H."/>
            <person name="Luo Y.B."/>
            <person name="Zou S.Q."/>
            <person name="Chen S.P."/>
            <person name="Lan S."/>
            <person name="Tsai W.C."/>
            <person name="Van de Peer Y."/>
            <person name="Liu Z.J."/>
        </authorList>
    </citation>
    <scope>NUCLEOTIDE SEQUENCE [LARGE SCALE GENOMIC DNA]</scope>
    <source>
        <strain evidence="4">Lor287</strain>
    </source>
</reference>
<evidence type="ECO:0000256" key="2">
    <source>
        <dbReference type="SAM" id="SignalP"/>
    </source>
</evidence>
<evidence type="ECO:0000313" key="4">
    <source>
        <dbReference type="EMBL" id="KAK8940745.1"/>
    </source>
</evidence>
<name>A0AAP0BI17_9ASPA</name>
<dbReference type="Gene3D" id="2.160.20.10">
    <property type="entry name" value="Single-stranded right-handed beta-helix, Pectin lyase-like"/>
    <property type="match status" value="1"/>
</dbReference>
<keyword evidence="5" id="KW-1185">Reference proteome</keyword>
<evidence type="ECO:0000259" key="3">
    <source>
        <dbReference type="Pfam" id="PF12708"/>
    </source>
</evidence>
<accession>A0AAP0BI17</accession>
<dbReference type="Pfam" id="PF12708">
    <property type="entry name" value="Pect-lyase_RHGA_epim"/>
    <property type="match status" value="1"/>
</dbReference>
<organism evidence="4 5">
    <name type="scientific">Platanthera zijinensis</name>
    <dbReference type="NCBI Taxonomy" id="2320716"/>
    <lineage>
        <taxon>Eukaryota</taxon>
        <taxon>Viridiplantae</taxon>
        <taxon>Streptophyta</taxon>
        <taxon>Embryophyta</taxon>
        <taxon>Tracheophyta</taxon>
        <taxon>Spermatophyta</taxon>
        <taxon>Magnoliopsida</taxon>
        <taxon>Liliopsida</taxon>
        <taxon>Asparagales</taxon>
        <taxon>Orchidaceae</taxon>
        <taxon>Orchidoideae</taxon>
        <taxon>Orchideae</taxon>
        <taxon>Orchidinae</taxon>
        <taxon>Platanthera</taxon>
    </lineage>
</organism>
<dbReference type="InterPro" id="IPR006626">
    <property type="entry name" value="PbH1"/>
</dbReference>
<feature type="compositionally biased region" description="Basic and acidic residues" evidence="1">
    <location>
        <begin position="501"/>
        <end position="517"/>
    </location>
</feature>
<dbReference type="GO" id="GO:0004650">
    <property type="term" value="F:polygalacturonase activity"/>
    <property type="evidence" value="ECO:0007669"/>
    <property type="project" value="InterPro"/>
</dbReference>
<dbReference type="InterPro" id="IPR012334">
    <property type="entry name" value="Pectin_lyas_fold"/>
</dbReference>
<proteinExistence type="predicted"/>
<gene>
    <name evidence="4" type="primary">QRT3</name>
    <name evidence="4" type="ORF">KSP39_PZI010056</name>
</gene>
<feature type="chain" id="PRO_5042827874" evidence="2">
    <location>
        <begin position="26"/>
        <end position="543"/>
    </location>
</feature>
<evidence type="ECO:0000313" key="5">
    <source>
        <dbReference type="Proteomes" id="UP001418222"/>
    </source>
</evidence>
<dbReference type="PANTHER" id="PTHR33928">
    <property type="entry name" value="POLYGALACTURONASE QRT3"/>
    <property type="match status" value="1"/>
</dbReference>